<keyword evidence="4" id="KW-0805">Transcription regulation</keyword>
<name>A0ABQ4GIG7_9ACTN</name>
<evidence type="ECO:0000313" key="11">
    <source>
        <dbReference type="EMBL" id="GIH61237.1"/>
    </source>
</evidence>
<dbReference type="InterPro" id="IPR011006">
    <property type="entry name" value="CheY-like_superfamily"/>
</dbReference>
<dbReference type="SMART" id="SM00448">
    <property type="entry name" value="REC"/>
    <property type="match status" value="1"/>
</dbReference>
<dbReference type="Gene3D" id="6.10.250.690">
    <property type="match status" value="1"/>
</dbReference>
<dbReference type="SMART" id="SM00862">
    <property type="entry name" value="Trans_reg_C"/>
    <property type="match status" value="1"/>
</dbReference>
<dbReference type="EMBL" id="BOOF01000009">
    <property type="protein sequence ID" value="GIH61237.1"/>
    <property type="molecule type" value="Genomic_DNA"/>
</dbReference>
<dbReference type="InterPro" id="IPR036388">
    <property type="entry name" value="WH-like_DNA-bd_sf"/>
</dbReference>
<organism evidence="11 12">
    <name type="scientific">Microbispora siamensis</name>
    <dbReference type="NCBI Taxonomy" id="564413"/>
    <lineage>
        <taxon>Bacteria</taxon>
        <taxon>Bacillati</taxon>
        <taxon>Actinomycetota</taxon>
        <taxon>Actinomycetes</taxon>
        <taxon>Streptosporangiales</taxon>
        <taxon>Streptosporangiaceae</taxon>
        <taxon>Microbispora</taxon>
    </lineage>
</organism>
<dbReference type="SUPFAM" id="SSF46894">
    <property type="entry name" value="C-terminal effector domain of the bipartite response regulators"/>
    <property type="match status" value="1"/>
</dbReference>
<dbReference type="Pfam" id="PF00072">
    <property type="entry name" value="Response_reg"/>
    <property type="match status" value="1"/>
</dbReference>
<feature type="domain" description="Response regulatory" evidence="9">
    <location>
        <begin position="9"/>
        <end position="128"/>
    </location>
</feature>
<keyword evidence="5 8" id="KW-0238">DNA-binding</keyword>
<dbReference type="Gene3D" id="3.40.50.2300">
    <property type="match status" value="1"/>
</dbReference>
<dbReference type="GO" id="GO:0003677">
    <property type="term" value="F:DNA binding"/>
    <property type="evidence" value="ECO:0007669"/>
    <property type="project" value="UniProtKB-KW"/>
</dbReference>
<reference evidence="11 12" key="1">
    <citation type="submission" date="2021-01" db="EMBL/GenBank/DDBJ databases">
        <title>Whole genome shotgun sequence of Microbispora siamensis NBRC 104113.</title>
        <authorList>
            <person name="Komaki H."/>
            <person name="Tamura T."/>
        </authorList>
    </citation>
    <scope>NUCLEOTIDE SEQUENCE [LARGE SCALE GENOMIC DNA]</scope>
    <source>
        <strain evidence="11 12">NBRC 104113</strain>
    </source>
</reference>
<dbReference type="InterPro" id="IPR001789">
    <property type="entry name" value="Sig_transdc_resp-reg_receiver"/>
</dbReference>
<keyword evidence="3" id="KW-0902">Two-component regulatory system</keyword>
<keyword evidence="2 7" id="KW-0597">Phosphoprotein</keyword>
<dbReference type="CDD" id="cd17627">
    <property type="entry name" value="REC_OmpR_PrrA-like"/>
    <property type="match status" value="1"/>
</dbReference>
<evidence type="ECO:0000256" key="8">
    <source>
        <dbReference type="PROSITE-ProRule" id="PRU01091"/>
    </source>
</evidence>
<accession>A0ABQ4GIG7</accession>
<keyword evidence="6" id="KW-0804">Transcription</keyword>
<dbReference type="Proteomes" id="UP000660454">
    <property type="component" value="Unassembled WGS sequence"/>
</dbReference>
<evidence type="ECO:0000256" key="3">
    <source>
        <dbReference type="ARBA" id="ARBA00023012"/>
    </source>
</evidence>
<feature type="modified residue" description="4-aspartylphosphate" evidence="7">
    <location>
        <position position="63"/>
    </location>
</feature>
<protein>
    <submittedName>
        <fullName evidence="11">DNA-binding response regulator</fullName>
    </submittedName>
</protein>
<evidence type="ECO:0000256" key="6">
    <source>
        <dbReference type="ARBA" id="ARBA00023163"/>
    </source>
</evidence>
<dbReference type="InterPro" id="IPR001867">
    <property type="entry name" value="OmpR/PhoB-type_DNA-bd"/>
</dbReference>
<evidence type="ECO:0000256" key="5">
    <source>
        <dbReference type="ARBA" id="ARBA00023125"/>
    </source>
</evidence>
<evidence type="ECO:0000256" key="2">
    <source>
        <dbReference type="ARBA" id="ARBA00022553"/>
    </source>
</evidence>
<sequence length="241" mass="26814">MPVREESAKLLVVDDEPALREALRSSLEFEGYTVETAADGLTALDLLDRGAQNGGAYDAVLLDVMMPRLDGLTACRRLRASGNRLPVLMLTARDAVGDRVSGLDAGADDYLVKPFELDELLARVRALLRRGGQYAQNDSGGDVLAFGDLRMDTVSWEVTRAGRRLDLTRTEHLLLELFLTHPRQVLTREQILREVWGFDFEPSSNSLDVYVMYLRRKTEAGGLPRLIHTVRGVGYVLRSSP</sequence>
<dbReference type="Pfam" id="PF00486">
    <property type="entry name" value="Trans_reg_C"/>
    <property type="match status" value="1"/>
</dbReference>
<evidence type="ECO:0000256" key="4">
    <source>
        <dbReference type="ARBA" id="ARBA00023015"/>
    </source>
</evidence>
<evidence type="ECO:0000313" key="12">
    <source>
        <dbReference type="Proteomes" id="UP000660454"/>
    </source>
</evidence>
<dbReference type="PANTHER" id="PTHR48111:SF22">
    <property type="entry name" value="REGULATOR OF RPOS"/>
    <property type="match status" value="1"/>
</dbReference>
<dbReference type="InterPro" id="IPR016032">
    <property type="entry name" value="Sig_transdc_resp-reg_C-effctor"/>
</dbReference>
<dbReference type="SUPFAM" id="SSF52172">
    <property type="entry name" value="CheY-like"/>
    <property type="match status" value="1"/>
</dbReference>
<dbReference type="CDD" id="cd00383">
    <property type="entry name" value="trans_reg_C"/>
    <property type="match status" value="1"/>
</dbReference>
<evidence type="ECO:0000256" key="7">
    <source>
        <dbReference type="PROSITE-ProRule" id="PRU00169"/>
    </source>
</evidence>
<dbReference type="InterPro" id="IPR039420">
    <property type="entry name" value="WalR-like"/>
</dbReference>
<feature type="domain" description="OmpR/PhoB-type" evidence="10">
    <location>
        <begin position="141"/>
        <end position="239"/>
    </location>
</feature>
<comment type="caution">
    <text evidence="11">The sequence shown here is derived from an EMBL/GenBank/DDBJ whole genome shotgun (WGS) entry which is preliminary data.</text>
</comment>
<dbReference type="Gene3D" id="1.10.10.10">
    <property type="entry name" value="Winged helix-like DNA-binding domain superfamily/Winged helix DNA-binding domain"/>
    <property type="match status" value="1"/>
</dbReference>
<dbReference type="PROSITE" id="PS50110">
    <property type="entry name" value="RESPONSE_REGULATORY"/>
    <property type="match status" value="1"/>
</dbReference>
<evidence type="ECO:0000256" key="1">
    <source>
        <dbReference type="ARBA" id="ARBA00004496"/>
    </source>
</evidence>
<keyword evidence="12" id="KW-1185">Reference proteome</keyword>
<dbReference type="PROSITE" id="PS51755">
    <property type="entry name" value="OMPR_PHOB"/>
    <property type="match status" value="1"/>
</dbReference>
<feature type="DNA-binding region" description="OmpR/PhoB-type" evidence="8">
    <location>
        <begin position="141"/>
        <end position="239"/>
    </location>
</feature>
<comment type="subcellular location">
    <subcellularLocation>
        <location evidence="1">Cytoplasm</location>
    </subcellularLocation>
</comment>
<evidence type="ECO:0000259" key="10">
    <source>
        <dbReference type="PROSITE" id="PS51755"/>
    </source>
</evidence>
<gene>
    <name evidence="11" type="ORF">Msi02_20540</name>
</gene>
<proteinExistence type="predicted"/>
<evidence type="ECO:0000259" key="9">
    <source>
        <dbReference type="PROSITE" id="PS50110"/>
    </source>
</evidence>
<dbReference type="PANTHER" id="PTHR48111">
    <property type="entry name" value="REGULATOR OF RPOS"/>
    <property type="match status" value="1"/>
</dbReference>